<feature type="compositionally biased region" description="Gly residues" evidence="1">
    <location>
        <begin position="24"/>
        <end position="43"/>
    </location>
</feature>
<feature type="region of interest" description="Disordered" evidence="1">
    <location>
        <begin position="195"/>
        <end position="215"/>
    </location>
</feature>
<sequence length="229" mass="24764">MYFDFDKELSYFSLRIVSPASSGSRGGGGQGRRGPRPGAGGGDSIRRCAATARVRPQPTHYPISSRHPPRSSPKHIAPWLINNAADVVQNVSLRASTGARGREWEAAGEFFSLDTLKACSVCCVVYSNVYIASGVPHLRGSEEAFLRSALAAAARLIDSWTARKRSCHGVCQLPGDAFDALGSRNFNIVNITAPFSHEGRPPSPPAARRTPPSGARRQIKNEIVLRCFY</sequence>
<proteinExistence type="predicted"/>
<feature type="compositionally biased region" description="Low complexity" evidence="1">
    <location>
        <begin position="206"/>
        <end position="215"/>
    </location>
</feature>
<name>A0A4C1YRL4_EUMVA</name>
<evidence type="ECO:0000313" key="3">
    <source>
        <dbReference type="Proteomes" id="UP000299102"/>
    </source>
</evidence>
<comment type="caution">
    <text evidence="2">The sequence shown here is derived from an EMBL/GenBank/DDBJ whole genome shotgun (WGS) entry which is preliminary data.</text>
</comment>
<protein>
    <submittedName>
        <fullName evidence="2">Uncharacterized protein</fullName>
    </submittedName>
</protein>
<accession>A0A4C1YRL4</accession>
<gene>
    <name evidence="2" type="ORF">EVAR_51854_1</name>
</gene>
<dbReference type="EMBL" id="BGZK01001347">
    <property type="protein sequence ID" value="GBP77810.1"/>
    <property type="molecule type" value="Genomic_DNA"/>
</dbReference>
<organism evidence="2 3">
    <name type="scientific">Eumeta variegata</name>
    <name type="common">Bagworm moth</name>
    <name type="synonym">Eumeta japonica</name>
    <dbReference type="NCBI Taxonomy" id="151549"/>
    <lineage>
        <taxon>Eukaryota</taxon>
        <taxon>Metazoa</taxon>
        <taxon>Ecdysozoa</taxon>
        <taxon>Arthropoda</taxon>
        <taxon>Hexapoda</taxon>
        <taxon>Insecta</taxon>
        <taxon>Pterygota</taxon>
        <taxon>Neoptera</taxon>
        <taxon>Endopterygota</taxon>
        <taxon>Lepidoptera</taxon>
        <taxon>Glossata</taxon>
        <taxon>Ditrysia</taxon>
        <taxon>Tineoidea</taxon>
        <taxon>Psychidae</taxon>
        <taxon>Oiketicinae</taxon>
        <taxon>Eumeta</taxon>
    </lineage>
</organism>
<reference evidence="2 3" key="1">
    <citation type="journal article" date="2019" name="Commun. Biol.">
        <title>The bagworm genome reveals a unique fibroin gene that provides high tensile strength.</title>
        <authorList>
            <person name="Kono N."/>
            <person name="Nakamura H."/>
            <person name="Ohtoshi R."/>
            <person name="Tomita M."/>
            <person name="Numata K."/>
            <person name="Arakawa K."/>
        </authorList>
    </citation>
    <scope>NUCLEOTIDE SEQUENCE [LARGE SCALE GENOMIC DNA]</scope>
</reference>
<keyword evidence="3" id="KW-1185">Reference proteome</keyword>
<evidence type="ECO:0000256" key="1">
    <source>
        <dbReference type="SAM" id="MobiDB-lite"/>
    </source>
</evidence>
<dbReference type="Proteomes" id="UP000299102">
    <property type="component" value="Unassembled WGS sequence"/>
</dbReference>
<dbReference type="AlphaFoldDB" id="A0A4C1YRL4"/>
<evidence type="ECO:0000313" key="2">
    <source>
        <dbReference type="EMBL" id="GBP77810.1"/>
    </source>
</evidence>
<feature type="region of interest" description="Disordered" evidence="1">
    <location>
        <begin position="20"/>
        <end position="44"/>
    </location>
</feature>